<sequence length="232" mass="23878">MAPAPEADAALAPALRRAEPRGPRALSKPDPGAALALAVHACMLEAGFNPHPPADGPRPATPDAPPPGWDKAFPDEWVFEYTHPGKAEKFVLHCSLQRASGRMLAVASEGGALGNRHMLGLQLANYVPGGAAALDADGWDRAVVKQAAILDMVSRHVTHPLLAMAADMPAGAPSGPLLGPERGAGWLDAWLPPPGTPQRRHVVAAATIVAAAAAVGVAALVARRRRGGGPAW</sequence>
<feature type="region of interest" description="Disordered" evidence="1">
    <location>
        <begin position="1"/>
        <end position="30"/>
    </location>
</feature>
<name>A0A2V0PAK6_9CHLO</name>
<evidence type="ECO:0000313" key="4">
    <source>
        <dbReference type="EMBL" id="GBF94135.1"/>
    </source>
</evidence>
<accession>A0A2V0PAK6</accession>
<feature type="transmembrane region" description="Helical" evidence="2">
    <location>
        <begin position="202"/>
        <end position="222"/>
    </location>
</feature>
<dbReference type="Proteomes" id="UP000247498">
    <property type="component" value="Unassembled WGS sequence"/>
</dbReference>
<keyword evidence="2" id="KW-0812">Transmembrane</keyword>
<dbReference type="AlphaFoldDB" id="A0A2V0PAK6"/>
<feature type="region of interest" description="Disordered" evidence="1">
    <location>
        <begin position="48"/>
        <end position="69"/>
    </location>
</feature>
<keyword evidence="5" id="KW-1185">Reference proteome</keyword>
<dbReference type="InParanoid" id="A0A2V0PAK6"/>
<keyword evidence="2" id="KW-0472">Membrane</keyword>
<organism evidence="4 5">
    <name type="scientific">Raphidocelis subcapitata</name>
    <dbReference type="NCBI Taxonomy" id="307507"/>
    <lineage>
        <taxon>Eukaryota</taxon>
        <taxon>Viridiplantae</taxon>
        <taxon>Chlorophyta</taxon>
        <taxon>core chlorophytes</taxon>
        <taxon>Chlorophyceae</taxon>
        <taxon>CS clade</taxon>
        <taxon>Sphaeropleales</taxon>
        <taxon>Selenastraceae</taxon>
        <taxon>Raphidocelis</taxon>
    </lineage>
</organism>
<evidence type="ECO:0000259" key="3">
    <source>
        <dbReference type="Pfam" id="PF11566"/>
    </source>
</evidence>
<gene>
    <name evidence="4" type="ORF">Rsub_07122</name>
</gene>
<dbReference type="Gene3D" id="3.40.1000.30">
    <property type="match status" value="1"/>
</dbReference>
<protein>
    <recommendedName>
        <fullName evidence="3">PI31 proteasome regulator N-terminal domain-containing protein</fullName>
    </recommendedName>
</protein>
<dbReference type="OrthoDB" id="529944at2759"/>
<comment type="caution">
    <text evidence="4">The sequence shown here is derived from an EMBL/GenBank/DDBJ whole genome shotgun (WGS) entry which is preliminary data.</text>
</comment>
<feature type="compositionally biased region" description="Pro residues" evidence="1">
    <location>
        <begin position="50"/>
        <end position="68"/>
    </location>
</feature>
<evidence type="ECO:0000256" key="2">
    <source>
        <dbReference type="SAM" id="Phobius"/>
    </source>
</evidence>
<evidence type="ECO:0000256" key="1">
    <source>
        <dbReference type="SAM" id="MobiDB-lite"/>
    </source>
</evidence>
<keyword evidence="2" id="KW-1133">Transmembrane helix</keyword>
<feature type="compositionally biased region" description="Low complexity" evidence="1">
    <location>
        <begin position="1"/>
        <end position="15"/>
    </location>
</feature>
<feature type="domain" description="PI31 proteasome regulator N-terminal" evidence="3">
    <location>
        <begin position="33"/>
        <end position="100"/>
    </location>
</feature>
<evidence type="ECO:0000313" key="5">
    <source>
        <dbReference type="Proteomes" id="UP000247498"/>
    </source>
</evidence>
<proteinExistence type="predicted"/>
<dbReference type="Pfam" id="PF11566">
    <property type="entry name" value="PI31_Prot_N"/>
    <property type="match status" value="1"/>
</dbReference>
<reference evidence="4 5" key="1">
    <citation type="journal article" date="2018" name="Sci. Rep.">
        <title>Raphidocelis subcapitata (=Pseudokirchneriella subcapitata) provides an insight into genome evolution and environmental adaptations in the Sphaeropleales.</title>
        <authorList>
            <person name="Suzuki S."/>
            <person name="Yamaguchi H."/>
            <person name="Nakajima N."/>
            <person name="Kawachi M."/>
        </authorList>
    </citation>
    <scope>NUCLEOTIDE SEQUENCE [LARGE SCALE GENOMIC DNA]</scope>
    <source>
        <strain evidence="4 5">NIES-35</strain>
    </source>
</reference>
<dbReference type="InterPro" id="IPR021625">
    <property type="entry name" value="PI31_Prot_N"/>
</dbReference>
<dbReference type="EMBL" id="BDRX01000048">
    <property type="protein sequence ID" value="GBF94135.1"/>
    <property type="molecule type" value="Genomic_DNA"/>
</dbReference>